<dbReference type="InterPro" id="IPR038076">
    <property type="entry name" value="MgtE_N_sf"/>
</dbReference>
<dbReference type="Pfam" id="PF01769">
    <property type="entry name" value="MgtE"/>
    <property type="match status" value="1"/>
</dbReference>
<dbReference type="InterPro" id="IPR036739">
    <property type="entry name" value="SLC41_membr_dom_sf"/>
</dbReference>
<comment type="similarity">
    <text evidence="2 9">Belongs to the SLC41A transporter family.</text>
</comment>
<evidence type="ECO:0000256" key="4">
    <source>
        <dbReference type="ARBA" id="ARBA00022692"/>
    </source>
</evidence>
<dbReference type="InterPro" id="IPR006669">
    <property type="entry name" value="MgtE_transporter"/>
</dbReference>
<dbReference type="SUPFAM" id="SSF54631">
    <property type="entry name" value="CBS-domain pair"/>
    <property type="match status" value="1"/>
</dbReference>
<keyword evidence="12" id="KW-1185">Reference proteome</keyword>
<keyword evidence="3 9" id="KW-0813">Transport</keyword>
<dbReference type="InterPro" id="IPR006668">
    <property type="entry name" value="Mg_transptr_MgtE_intracell_dom"/>
</dbReference>
<evidence type="ECO:0000256" key="9">
    <source>
        <dbReference type="RuleBase" id="RU362011"/>
    </source>
</evidence>
<dbReference type="Gene3D" id="3.10.580.10">
    <property type="entry name" value="CBS-domain"/>
    <property type="match status" value="1"/>
</dbReference>
<evidence type="ECO:0000256" key="7">
    <source>
        <dbReference type="ARBA" id="ARBA00023136"/>
    </source>
</evidence>
<sequence>MGTGEDQVEGGIPREDGGHERAYTLDRRAIAAILYAVDVGDRDKLIELMEPLHAADIADLLEQINAFDRGRLIRLYDREFDGDILSELDESIREEVIGMLHPSVLAEAVRDLESDDVVDLVEDLEAPQQAAILGALEAADRVAVQQALTYPENSAGRLMQREVVFAPEHWNVGQAIDYLRSSEDLPGQFYHIVLVDPRLHPMANVTLGKLMGAPRDTLLRDLTEEVFQVIPAEQDEEDVAYAFNQYHLISAPVVDAEGRLVGMITIDDAMTVLDEEHEEDILRLAGVGEESSLSDRVIDTTKRRIPWLVVNLGTAGLAALVIAQFEETIAVLVALAVLMPIVASMGGNAGTQSLTVAVRAIATRDLTRSNAWRVIRREMLVGLLNGLTLAVPLGTMTALIFGTPMLGVVIAAALIINLFVAALSGVAVPILLDKIGVDPALASGVFVTTVTDVVGFFAFLGLATVVLL</sequence>
<dbReference type="CDD" id="cd04606">
    <property type="entry name" value="CBS_pair_Mg_transporter"/>
    <property type="match status" value="1"/>
</dbReference>
<proteinExistence type="inferred from homology"/>
<evidence type="ECO:0000313" key="12">
    <source>
        <dbReference type="Proteomes" id="UP000295301"/>
    </source>
</evidence>
<comment type="caution">
    <text evidence="11">The sequence shown here is derived from an EMBL/GenBank/DDBJ whole genome shotgun (WGS) entry which is preliminary data.</text>
</comment>
<evidence type="ECO:0000256" key="6">
    <source>
        <dbReference type="ARBA" id="ARBA00022989"/>
    </source>
</evidence>
<evidence type="ECO:0000313" key="11">
    <source>
        <dbReference type="EMBL" id="TDK41075.1"/>
    </source>
</evidence>
<dbReference type="OrthoDB" id="9790355at2"/>
<feature type="transmembrane region" description="Helical" evidence="9">
    <location>
        <begin position="305"/>
        <end position="323"/>
    </location>
</feature>
<dbReference type="Proteomes" id="UP000295301">
    <property type="component" value="Unassembled WGS sequence"/>
</dbReference>
<feature type="transmembrane region" description="Helical" evidence="9">
    <location>
        <begin position="444"/>
        <end position="467"/>
    </location>
</feature>
<keyword evidence="6 9" id="KW-1133">Transmembrane helix</keyword>
<comment type="function">
    <text evidence="9">Acts as a magnesium transporter.</text>
</comment>
<feature type="transmembrane region" description="Helical" evidence="9">
    <location>
        <begin position="379"/>
        <end position="402"/>
    </location>
</feature>
<feature type="transmembrane region" description="Helical" evidence="9">
    <location>
        <begin position="329"/>
        <end position="358"/>
    </location>
</feature>
<keyword evidence="7 9" id="KW-0472">Membrane</keyword>
<keyword evidence="9" id="KW-0479">Metal-binding</keyword>
<dbReference type="InterPro" id="IPR000644">
    <property type="entry name" value="CBS_dom"/>
</dbReference>
<keyword evidence="4 9" id="KW-0812">Transmembrane</keyword>
<dbReference type="SUPFAM" id="SSF158791">
    <property type="entry name" value="MgtE N-terminal domain-like"/>
    <property type="match status" value="1"/>
</dbReference>
<dbReference type="AlphaFoldDB" id="A0A4R5UQ84"/>
<dbReference type="EMBL" id="SMUV01000074">
    <property type="protein sequence ID" value="TDK41075.1"/>
    <property type="molecule type" value="Genomic_DNA"/>
</dbReference>
<comment type="subunit">
    <text evidence="9">Homodimer.</text>
</comment>
<keyword evidence="9" id="KW-1003">Cell membrane</keyword>
<dbReference type="NCBIfam" id="TIGR00400">
    <property type="entry name" value="mgtE"/>
    <property type="match status" value="1"/>
</dbReference>
<dbReference type="SMART" id="SM00924">
    <property type="entry name" value="MgtE_N"/>
    <property type="match status" value="1"/>
</dbReference>
<dbReference type="InterPro" id="IPR046342">
    <property type="entry name" value="CBS_dom_sf"/>
</dbReference>
<reference evidence="11 12" key="1">
    <citation type="submission" date="2019-03" db="EMBL/GenBank/DDBJ databases">
        <title>Ruegeria lutea sp. nov., a novel strain, isolated from marine sediment, the Masan Bay, South Korea.</title>
        <authorList>
            <person name="Kim J."/>
            <person name="Kim D.-Y."/>
            <person name="Lee S.-S."/>
        </authorList>
    </citation>
    <scope>NUCLEOTIDE SEQUENCE [LARGE SCALE GENOMIC DNA]</scope>
    <source>
        <strain evidence="11 12">318-1</strain>
    </source>
</reference>
<organism evidence="11 12">
    <name type="scientific">Antarcticimicrobium luteum</name>
    <dbReference type="NCBI Taxonomy" id="2547397"/>
    <lineage>
        <taxon>Bacteria</taxon>
        <taxon>Pseudomonadati</taxon>
        <taxon>Pseudomonadota</taxon>
        <taxon>Alphaproteobacteria</taxon>
        <taxon>Rhodobacterales</taxon>
        <taxon>Paracoccaceae</taxon>
        <taxon>Antarcticimicrobium</taxon>
    </lineage>
</organism>
<dbReference type="GO" id="GO:0015095">
    <property type="term" value="F:magnesium ion transmembrane transporter activity"/>
    <property type="evidence" value="ECO:0007669"/>
    <property type="project" value="UniProtKB-UniRule"/>
</dbReference>
<dbReference type="GO" id="GO:0046872">
    <property type="term" value="F:metal ion binding"/>
    <property type="evidence" value="ECO:0007669"/>
    <property type="project" value="UniProtKB-KW"/>
</dbReference>
<dbReference type="Pfam" id="PF03448">
    <property type="entry name" value="MgtE_N"/>
    <property type="match status" value="1"/>
</dbReference>
<evidence type="ECO:0000256" key="2">
    <source>
        <dbReference type="ARBA" id="ARBA00009749"/>
    </source>
</evidence>
<protein>
    <recommendedName>
        <fullName evidence="9">Magnesium transporter MgtE</fullName>
    </recommendedName>
</protein>
<comment type="subcellular location">
    <subcellularLocation>
        <location evidence="9">Cell membrane</location>
        <topology evidence="9">Multi-pass membrane protein</topology>
    </subcellularLocation>
    <subcellularLocation>
        <location evidence="1">Membrane</location>
        <topology evidence="1">Multi-pass membrane protein</topology>
    </subcellularLocation>
</comment>
<evidence type="ECO:0000256" key="3">
    <source>
        <dbReference type="ARBA" id="ARBA00022448"/>
    </source>
</evidence>
<keyword evidence="5 9" id="KW-0460">Magnesium</keyword>
<accession>A0A4R5UQ84</accession>
<evidence type="ECO:0000256" key="1">
    <source>
        <dbReference type="ARBA" id="ARBA00004141"/>
    </source>
</evidence>
<feature type="transmembrane region" description="Helical" evidence="9">
    <location>
        <begin position="408"/>
        <end position="432"/>
    </location>
</feature>
<evidence type="ECO:0000259" key="10">
    <source>
        <dbReference type="PROSITE" id="PS51371"/>
    </source>
</evidence>
<gene>
    <name evidence="11" type="primary">mgtE</name>
    <name evidence="11" type="ORF">E1832_20470</name>
</gene>
<dbReference type="PANTHER" id="PTHR43773:SF1">
    <property type="entry name" value="MAGNESIUM TRANSPORTER MGTE"/>
    <property type="match status" value="1"/>
</dbReference>
<dbReference type="Gene3D" id="1.25.60.10">
    <property type="entry name" value="MgtE N-terminal domain-like"/>
    <property type="match status" value="1"/>
</dbReference>
<evidence type="ECO:0000256" key="5">
    <source>
        <dbReference type="ARBA" id="ARBA00022842"/>
    </source>
</evidence>
<evidence type="ECO:0000256" key="8">
    <source>
        <dbReference type="PROSITE-ProRule" id="PRU00703"/>
    </source>
</evidence>
<dbReference type="GO" id="GO:0005886">
    <property type="term" value="C:plasma membrane"/>
    <property type="evidence" value="ECO:0007669"/>
    <property type="project" value="UniProtKB-SubCell"/>
</dbReference>
<name>A0A4R5UQ84_9RHOB</name>
<dbReference type="PANTHER" id="PTHR43773">
    <property type="entry name" value="MAGNESIUM TRANSPORTER MGTE"/>
    <property type="match status" value="1"/>
</dbReference>
<dbReference type="InterPro" id="IPR006667">
    <property type="entry name" value="SLC41_membr_dom"/>
</dbReference>
<keyword evidence="8" id="KW-0129">CBS domain</keyword>
<dbReference type="PROSITE" id="PS51371">
    <property type="entry name" value="CBS"/>
    <property type="match status" value="1"/>
</dbReference>
<dbReference type="Pfam" id="PF00571">
    <property type="entry name" value="CBS"/>
    <property type="match status" value="1"/>
</dbReference>
<feature type="domain" description="CBS" evidence="10">
    <location>
        <begin position="222"/>
        <end position="279"/>
    </location>
</feature>
<dbReference type="RefSeq" id="WP_133361645.1">
    <property type="nucleotide sequence ID" value="NZ_SMUV01000074.1"/>
</dbReference>
<dbReference type="SMART" id="SM00116">
    <property type="entry name" value="CBS"/>
    <property type="match status" value="1"/>
</dbReference>
<dbReference type="SUPFAM" id="SSF161093">
    <property type="entry name" value="MgtE membrane domain-like"/>
    <property type="match status" value="1"/>
</dbReference>
<dbReference type="Gene3D" id="1.10.357.20">
    <property type="entry name" value="SLC41 divalent cation transporters, integral membrane domain"/>
    <property type="match status" value="1"/>
</dbReference>